<dbReference type="GO" id="GO:0005506">
    <property type="term" value="F:iron ion binding"/>
    <property type="evidence" value="ECO:0007669"/>
    <property type="project" value="InterPro"/>
</dbReference>
<proteinExistence type="predicted"/>
<feature type="domain" description="NIF system FeS cluster assembly NifU N-terminal" evidence="1">
    <location>
        <begin position="7"/>
        <end position="136"/>
    </location>
</feature>
<dbReference type="GO" id="GO:0016226">
    <property type="term" value="P:iron-sulfur cluster assembly"/>
    <property type="evidence" value="ECO:0007669"/>
    <property type="project" value="InterPro"/>
</dbReference>
<gene>
    <name evidence="2" type="ORF">UW55_C0023G0016</name>
</gene>
<evidence type="ECO:0000313" key="3">
    <source>
        <dbReference type="Proteomes" id="UP000033945"/>
    </source>
</evidence>
<organism evidence="2 3">
    <name type="scientific">Candidatus Giovannonibacteria bacterium GW2011_GWA2_44_26</name>
    <dbReference type="NCBI Taxonomy" id="1618648"/>
    <lineage>
        <taxon>Bacteria</taxon>
        <taxon>Candidatus Giovannoniibacteriota</taxon>
    </lineage>
</organism>
<dbReference type="PANTHER" id="PTHR10093">
    <property type="entry name" value="IRON-SULFUR CLUSTER ASSEMBLY ENZYME NIFU HOMOLOG"/>
    <property type="match status" value="1"/>
</dbReference>
<dbReference type="AlphaFoldDB" id="A0A0G1IR08"/>
<protein>
    <submittedName>
        <fullName evidence="2">Nitrogen-fixing NifU domain protein</fullName>
    </submittedName>
</protein>
<dbReference type="SUPFAM" id="SSF82649">
    <property type="entry name" value="SufE/NifU"/>
    <property type="match status" value="1"/>
</dbReference>
<dbReference type="CDD" id="cd06664">
    <property type="entry name" value="IscU_like"/>
    <property type="match status" value="1"/>
</dbReference>
<dbReference type="EMBL" id="LCIT01000023">
    <property type="protein sequence ID" value="KKT61816.1"/>
    <property type="molecule type" value="Genomic_DNA"/>
</dbReference>
<name>A0A0G1IR08_9BACT</name>
<reference evidence="2 3" key="1">
    <citation type="journal article" date="2015" name="Nature">
        <title>rRNA introns, odd ribosomes, and small enigmatic genomes across a large radiation of phyla.</title>
        <authorList>
            <person name="Brown C.T."/>
            <person name="Hug L.A."/>
            <person name="Thomas B.C."/>
            <person name="Sharon I."/>
            <person name="Castelle C.J."/>
            <person name="Singh A."/>
            <person name="Wilkins M.J."/>
            <person name="Williams K.H."/>
            <person name="Banfield J.F."/>
        </authorList>
    </citation>
    <scope>NUCLEOTIDE SEQUENCE [LARGE SCALE GENOMIC DNA]</scope>
</reference>
<sequence>MNKEWIYSETVKKNFFNPRNILLREPKPGEFDAEGMVGNPACGDVMKMWFKIDPKTQRIKKLKWRTFGCASAIASTSMFSQMVAGKGGMKLEDALKITPNDIMKRLGGLPSYKIHCSVLADQAFKMAAENYRKKRKTES</sequence>
<dbReference type="InterPro" id="IPR002871">
    <property type="entry name" value="NIF_FeS_clus_asmbl_NifU_N"/>
</dbReference>
<dbReference type="Gene3D" id="3.90.1010.10">
    <property type="match status" value="1"/>
</dbReference>
<comment type="caution">
    <text evidence="2">The sequence shown here is derived from an EMBL/GenBank/DDBJ whole genome shotgun (WGS) entry which is preliminary data.</text>
</comment>
<evidence type="ECO:0000313" key="2">
    <source>
        <dbReference type="EMBL" id="KKT61816.1"/>
    </source>
</evidence>
<dbReference type="GO" id="GO:0051536">
    <property type="term" value="F:iron-sulfur cluster binding"/>
    <property type="evidence" value="ECO:0007669"/>
    <property type="project" value="InterPro"/>
</dbReference>
<dbReference type="Proteomes" id="UP000033945">
    <property type="component" value="Unassembled WGS sequence"/>
</dbReference>
<accession>A0A0G1IR08</accession>
<dbReference type="Pfam" id="PF01592">
    <property type="entry name" value="NifU_N"/>
    <property type="match status" value="1"/>
</dbReference>
<evidence type="ECO:0000259" key="1">
    <source>
        <dbReference type="Pfam" id="PF01592"/>
    </source>
</evidence>